<accession>A0A6M0Q5L9</accession>
<evidence type="ECO:0000256" key="3">
    <source>
        <dbReference type="SAM" id="Phobius"/>
    </source>
</evidence>
<comment type="subcellular location">
    <subcellularLocation>
        <location evidence="1">Cell surface</location>
    </subcellularLocation>
</comment>
<gene>
    <name evidence="4" type="ORF">G4D63_07515</name>
</gene>
<evidence type="ECO:0000256" key="2">
    <source>
        <dbReference type="ARBA" id="ARBA00023287"/>
    </source>
</evidence>
<keyword evidence="5" id="KW-1185">Reference proteome</keyword>
<keyword evidence="3" id="KW-0812">Transmembrane</keyword>
<dbReference type="PROSITE" id="PS00409">
    <property type="entry name" value="PROKAR_NTER_METHYL"/>
    <property type="match status" value="1"/>
</dbReference>
<evidence type="ECO:0000256" key="1">
    <source>
        <dbReference type="ARBA" id="ARBA00004241"/>
    </source>
</evidence>
<keyword evidence="3" id="KW-1133">Transmembrane helix</keyword>
<feature type="transmembrane region" description="Helical" evidence="3">
    <location>
        <begin position="12"/>
        <end position="31"/>
    </location>
</feature>
<evidence type="ECO:0000313" key="4">
    <source>
        <dbReference type="EMBL" id="NEY71592.1"/>
    </source>
</evidence>
<keyword evidence="3" id="KW-0472">Membrane</keyword>
<organism evidence="4 5">
    <name type="scientific">Bacillus mesophilus</name>
    <dbReference type="NCBI Taxonomy" id="1808955"/>
    <lineage>
        <taxon>Bacteria</taxon>
        <taxon>Bacillati</taxon>
        <taxon>Bacillota</taxon>
        <taxon>Bacilli</taxon>
        <taxon>Bacillales</taxon>
        <taxon>Bacillaceae</taxon>
        <taxon>Bacillus</taxon>
    </lineage>
</organism>
<comment type="caution">
    <text evidence="4">The sequence shown here is derived from an EMBL/GenBank/DDBJ whole genome shotgun (WGS) entry which is preliminary data.</text>
</comment>
<proteinExistence type="predicted"/>
<dbReference type="InterPro" id="IPR012902">
    <property type="entry name" value="N_methyl_site"/>
</dbReference>
<dbReference type="EMBL" id="JAAIWM010000002">
    <property type="protein sequence ID" value="NEY71592.1"/>
    <property type="molecule type" value="Genomic_DNA"/>
</dbReference>
<evidence type="ECO:0008006" key="6">
    <source>
        <dbReference type="Google" id="ProtNLM"/>
    </source>
</evidence>
<dbReference type="RefSeq" id="WP_163179032.1">
    <property type="nucleotide sequence ID" value="NZ_JAAIWM010000002.1"/>
</dbReference>
<keyword evidence="2" id="KW-0178">Competence</keyword>
<dbReference type="Proteomes" id="UP000481043">
    <property type="component" value="Unassembled WGS sequence"/>
</dbReference>
<protein>
    <recommendedName>
        <fullName evidence="6">Type II secretion system protein</fullName>
    </recommendedName>
</protein>
<reference evidence="4 5" key="1">
    <citation type="submission" date="2020-02" db="EMBL/GenBank/DDBJ databases">
        <title>Bacillus aquiflavi sp. nov., isolated from yellow water of strong flavor Chinese baijiu in Yibin region of China.</title>
        <authorList>
            <person name="Xie J."/>
        </authorList>
    </citation>
    <scope>NUCLEOTIDE SEQUENCE [LARGE SCALE GENOMIC DNA]</scope>
    <source>
        <strain evidence="4 5">SA4</strain>
    </source>
</reference>
<evidence type="ECO:0000313" key="5">
    <source>
        <dbReference type="Proteomes" id="UP000481043"/>
    </source>
</evidence>
<dbReference type="GO" id="GO:0009986">
    <property type="term" value="C:cell surface"/>
    <property type="evidence" value="ECO:0007669"/>
    <property type="project" value="UniProtKB-SubCell"/>
</dbReference>
<dbReference type="AlphaFoldDB" id="A0A6M0Q5L9"/>
<sequence length="115" mass="13326">MNNSKGVSLLEALVASLILFFVLALLIPQLYTLSLERRNLMLDNFARKTLNEKLFMQSVKREPELNEIVLFDRVALELTIKGEASDSIPKSYRGCITWIDFFKREKQRCGIVSEW</sequence>
<dbReference type="GO" id="GO:0030420">
    <property type="term" value="P:establishment of competence for transformation"/>
    <property type="evidence" value="ECO:0007669"/>
    <property type="project" value="UniProtKB-KW"/>
</dbReference>
<name>A0A6M0Q5L9_9BACI</name>